<dbReference type="FunFam" id="3.40.50.720:FF:000084">
    <property type="entry name" value="Short-chain dehydrogenase reductase"/>
    <property type="match status" value="1"/>
</dbReference>
<dbReference type="Proteomes" id="UP000185608">
    <property type="component" value="Chromosome"/>
</dbReference>
<proteinExistence type="inferred from homology"/>
<sequence>MLTIGMVELSNGVAVVTGAGSGIGRQTAEEFGERGAAVVGADVDVEGGEETVSRIESAGGEARFVEADVTDPEQTEAMVAVALEEFGRLDFAFNNAGIGGPQTPIQETDPEDWQTVVDINLVGVFNSMHAELDAMQDQEEGGVIVNNSSVLGQVGFEGASGYVAAKHGVLGLTKTAALENGETGVRINAISPGFIDTPLLEEGGITSDPAVRDAIEGRHAMNRLGDPAEISSAVVWLCSDEASFVTGETLAVDGGYLSQ</sequence>
<comment type="similarity">
    <text evidence="1">Belongs to the short-chain dehydrogenases/reductases (SDR) family.</text>
</comment>
<dbReference type="PRINTS" id="PR00081">
    <property type="entry name" value="GDHRDH"/>
</dbReference>
<dbReference type="Gene3D" id="3.40.50.720">
    <property type="entry name" value="NAD(P)-binding Rossmann-like Domain"/>
    <property type="match status" value="1"/>
</dbReference>
<dbReference type="PROSITE" id="PS00061">
    <property type="entry name" value="ADH_SHORT"/>
    <property type="match status" value="1"/>
</dbReference>
<evidence type="ECO:0000256" key="1">
    <source>
        <dbReference type="ARBA" id="ARBA00006484"/>
    </source>
</evidence>
<dbReference type="KEGG" id="halh:HTSR_1202"/>
<dbReference type="InterPro" id="IPR020904">
    <property type="entry name" value="Sc_DH/Rdtase_CS"/>
</dbReference>
<dbReference type="AlphaFoldDB" id="A0A1D8S4U2"/>
<dbReference type="InterPro" id="IPR036291">
    <property type="entry name" value="NAD(P)-bd_dom_sf"/>
</dbReference>
<accession>A0A1D8S4U2</accession>
<dbReference type="PRINTS" id="PR00080">
    <property type="entry name" value="SDRFAMILY"/>
</dbReference>
<dbReference type="PATRIC" id="fig|1855411.3.peg.1201"/>
<dbReference type="CDD" id="cd05233">
    <property type="entry name" value="SDR_c"/>
    <property type="match status" value="1"/>
</dbReference>
<dbReference type="PANTHER" id="PTHR24321">
    <property type="entry name" value="DEHYDROGENASES, SHORT CHAIN"/>
    <property type="match status" value="1"/>
</dbReference>
<evidence type="ECO:0000313" key="3">
    <source>
        <dbReference type="EMBL" id="AOW80381.1"/>
    </source>
</evidence>
<protein>
    <submittedName>
        <fullName evidence="3">Short-chain dehydrogenase/reductase SDR</fullName>
    </submittedName>
</protein>
<dbReference type="Pfam" id="PF13561">
    <property type="entry name" value="adh_short_C2"/>
    <property type="match status" value="1"/>
</dbReference>
<name>A0A1D8S4U2_9EURY</name>
<dbReference type="EMBL" id="CP016070">
    <property type="protein sequence ID" value="AOW80381.1"/>
    <property type="molecule type" value="Genomic_DNA"/>
</dbReference>
<reference evidence="3 4" key="1">
    <citation type="submission" date="2016-06" db="EMBL/GenBank/DDBJ databases">
        <title>Discovery of anaerobic lithoheterotrophic haloarchaeon capable of sulfur respiration by hydrogen and formate.</title>
        <authorList>
            <person name="Sorokin D.Y."/>
            <person name="Kublanov I.V."/>
            <person name="Roman P."/>
            <person name="Sinninghe Damste J.S."/>
            <person name="Golyshin P.N."/>
            <person name="Rojo D."/>
            <person name="Ciordia S."/>
            <person name="Mena Md.C."/>
            <person name="Ferrer M."/>
            <person name="Smedile F."/>
            <person name="Messina E."/>
            <person name="La Cono V."/>
            <person name="Yakimov M.M."/>
        </authorList>
    </citation>
    <scope>NUCLEOTIDE SEQUENCE [LARGE SCALE GENOMIC DNA]</scope>
    <source>
        <strain evidence="3 4">HTSR1</strain>
    </source>
</reference>
<gene>
    <name evidence="3" type="ORF">HTSR_1202</name>
</gene>
<organism evidence="3 4">
    <name type="scientific">Halodesulfurarchaeum formicicum</name>
    <dbReference type="NCBI Taxonomy" id="1873524"/>
    <lineage>
        <taxon>Archaea</taxon>
        <taxon>Methanobacteriati</taxon>
        <taxon>Methanobacteriota</taxon>
        <taxon>Stenosarchaea group</taxon>
        <taxon>Halobacteria</taxon>
        <taxon>Halobacteriales</taxon>
        <taxon>Halobacteriaceae</taxon>
        <taxon>Halodesulfurarchaeum</taxon>
    </lineage>
</organism>
<dbReference type="InterPro" id="IPR002347">
    <property type="entry name" value="SDR_fam"/>
</dbReference>
<keyword evidence="2" id="KW-0560">Oxidoreductase</keyword>
<dbReference type="SUPFAM" id="SSF51735">
    <property type="entry name" value="NAD(P)-binding Rossmann-fold domains"/>
    <property type="match status" value="1"/>
</dbReference>
<dbReference type="PANTHER" id="PTHR24321:SF8">
    <property type="entry name" value="ESTRADIOL 17-BETA-DEHYDROGENASE 8-RELATED"/>
    <property type="match status" value="1"/>
</dbReference>
<dbReference type="GO" id="GO:0016491">
    <property type="term" value="F:oxidoreductase activity"/>
    <property type="evidence" value="ECO:0007669"/>
    <property type="project" value="UniProtKB-KW"/>
</dbReference>
<dbReference type="NCBIfam" id="NF005559">
    <property type="entry name" value="PRK07231.1"/>
    <property type="match status" value="1"/>
</dbReference>
<evidence type="ECO:0000313" key="4">
    <source>
        <dbReference type="Proteomes" id="UP000185608"/>
    </source>
</evidence>
<evidence type="ECO:0000256" key="2">
    <source>
        <dbReference type="ARBA" id="ARBA00023002"/>
    </source>
</evidence>